<evidence type="ECO:0000259" key="1">
    <source>
        <dbReference type="Pfam" id="PF14478"/>
    </source>
</evidence>
<keyword evidence="3" id="KW-1185">Reference proteome</keyword>
<dbReference type="EMBL" id="CABWKQ010000030">
    <property type="protein sequence ID" value="VWX37945.1"/>
    <property type="molecule type" value="Genomic_DNA"/>
</dbReference>
<dbReference type="Gene3D" id="2.170.130.30">
    <property type="match status" value="1"/>
</dbReference>
<dbReference type="RefSeq" id="WP_159173810.1">
    <property type="nucleotide sequence ID" value="NZ_LR732312.1"/>
</dbReference>
<evidence type="ECO:0000313" key="3">
    <source>
        <dbReference type="Proteomes" id="UP000439752"/>
    </source>
</evidence>
<dbReference type="PROSITE" id="PS51257">
    <property type="entry name" value="PROKAR_LIPOPROTEIN"/>
    <property type="match status" value="1"/>
</dbReference>
<proteinExistence type="predicted"/>
<dbReference type="Proteomes" id="UP000439752">
    <property type="component" value="Unassembled WGS sequence"/>
</dbReference>
<organism evidence="2 3">
    <name type="scientific">Exiguobacterium oxidotolerans</name>
    <dbReference type="NCBI Taxonomy" id="223958"/>
    <lineage>
        <taxon>Bacteria</taxon>
        <taxon>Bacillati</taxon>
        <taxon>Bacillota</taxon>
        <taxon>Bacilli</taxon>
        <taxon>Bacillales</taxon>
        <taxon>Bacillales Family XII. Incertae Sedis</taxon>
        <taxon>Exiguobacterium</taxon>
    </lineage>
</organism>
<evidence type="ECO:0000313" key="2">
    <source>
        <dbReference type="EMBL" id="VWX37945.1"/>
    </source>
</evidence>
<dbReference type="Pfam" id="PF14478">
    <property type="entry name" value="DUF4430"/>
    <property type="match status" value="1"/>
</dbReference>
<dbReference type="AlphaFoldDB" id="A0A653IFM2"/>
<name>A0A653IFM2_9BACL</name>
<accession>A0A653IFM2</accession>
<reference evidence="2 3" key="1">
    <citation type="submission" date="2019-10" db="EMBL/GenBank/DDBJ databases">
        <authorList>
            <person name="Karimi E."/>
        </authorList>
    </citation>
    <scope>NUCLEOTIDE SEQUENCE [LARGE SCALE GENOMIC DNA]</scope>
    <source>
        <strain evidence="2">Exiguobacterium sp. 9Y</strain>
    </source>
</reference>
<sequence length="136" mass="14861">MKQWILAGSLLILAGCSDEAEPKTSKTEACDVKVNVSVVNHAKDKTLFEKAMCFDQEETALDALEETKLDVVKTGKGEMAYVTAVEGVREKSAGASSGWVFGVNEKPGEVGAGSYELQDGDRLEWRFEKDAMAYFQ</sequence>
<protein>
    <recommendedName>
        <fullName evidence="1">Transcobalamin-like C-terminal domain-containing protein</fullName>
    </recommendedName>
</protein>
<gene>
    <name evidence="2" type="ORF">EXIGUO9Y_360222</name>
</gene>
<dbReference type="InterPro" id="IPR027954">
    <property type="entry name" value="Transcobalamin-like_C"/>
</dbReference>
<feature type="domain" description="Transcobalamin-like C-terminal" evidence="1">
    <location>
        <begin position="58"/>
        <end position="129"/>
    </location>
</feature>